<comment type="caution">
    <text evidence="4">The sequence shown here is derived from an EMBL/GenBank/DDBJ whole genome shotgun (WGS) entry which is preliminary data.</text>
</comment>
<dbReference type="Pfam" id="PF13561">
    <property type="entry name" value="adh_short_C2"/>
    <property type="match status" value="1"/>
</dbReference>
<dbReference type="GO" id="GO:0016491">
    <property type="term" value="F:oxidoreductase activity"/>
    <property type="evidence" value="ECO:0007669"/>
    <property type="project" value="UniProtKB-KW"/>
</dbReference>
<dbReference type="InterPro" id="IPR020904">
    <property type="entry name" value="Sc_DH/Rdtase_CS"/>
</dbReference>
<dbReference type="InterPro" id="IPR002347">
    <property type="entry name" value="SDR_fam"/>
</dbReference>
<evidence type="ECO:0000256" key="1">
    <source>
        <dbReference type="ARBA" id="ARBA00006484"/>
    </source>
</evidence>
<dbReference type="SUPFAM" id="SSF51735">
    <property type="entry name" value="NAD(P)-binding Rossmann-fold domains"/>
    <property type="match status" value="1"/>
</dbReference>
<name>A0ABV3QZC4_9HYPH</name>
<dbReference type="Proteomes" id="UP001556196">
    <property type="component" value="Unassembled WGS sequence"/>
</dbReference>
<organism evidence="4 5">
    <name type="scientific">Mesorhizobium marinum</name>
    <dbReference type="NCBI Taxonomy" id="3228790"/>
    <lineage>
        <taxon>Bacteria</taxon>
        <taxon>Pseudomonadati</taxon>
        <taxon>Pseudomonadota</taxon>
        <taxon>Alphaproteobacteria</taxon>
        <taxon>Hyphomicrobiales</taxon>
        <taxon>Phyllobacteriaceae</taxon>
        <taxon>Mesorhizobium</taxon>
    </lineage>
</organism>
<dbReference type="InterPro" id="IPR036291">
    <property type="entry name" value="NAD(P)-bd_dom_sf"/>
</dbReference>
<protein>
    <submittedName>
        <fullName evidence="4">SDR family NAD(P)-dependent oxidoreductase</fullName>
        <ecNumber evidence="4">1.1.1.-</ecNumber>
    </submittedName>
</protein>
<reference evidence="4 5" key="1">
    <citation type="submission" date="2024-06" db="EMBL/GenBank/DDBJ databases">
        <authorList>
            <person name="Tuo L."/>
        </authorList>
    </citation>
    <scope>NUCLEOTIDE SEQUENCE [LARGE SCALE GENOMIC DNA]</scope>
    <source>
        <strain evidence="4 5">ZMM04-5</strain>
    </source>
</reference>
<gene>
    <name evidence="4" type="ORF">ABUE31_06740</name>
</gene>
<keyword evidence="5" id="KW-1185">Reference proteome</keyword>
<evidence type="ECO:0000313" key="4">
    <source>
        <dbReference type="EMBL" id="MEW9805672.1"/>
    </source>
</evidence>
<evidence type="ECO:0000313" key="5">
    <source>
        <dbReference type="Proteomes" id="UP001556196"/>
    </source>
</evidence>
<dbReference type="RefSeq" id="WP_367722761.1">
    <property type="nucleotide sequence ID" value="NZ_JBFOCI010000002.1"/>
</dbReference>
<dbReference type="PRINTS" id="PR00080">
    <property type="entry name" value="SDRFAMILY"/>
</dbReference>
<dbReference type="PANTHER" id="PTHR42760:SF133">
    <property type="entry name" value="3-OXOACYL-[ACYL-CARRIER-PROTEIN] REDUCTASE"/>
    <property type="match status" value="1"/>
</dbReference>
<dbReference type="PANTHER" id="PTHR42760">
    <property type="entry name" value="SHORT-CHAIN DEHYDROGENASES/REDUCTASES FAMILY MEMBER"/>
    <property type="match status" value="1"/>
</dbReference>
<dbReference type="Gene3D" id="3.40.50.720">
    <property type="entry name" value="NAD(P)-binding Rossmann-like Domain"/>
    <property type="match status" value="1"/>
</dbReference>
<evidence type="ECO:0000259" key="3">
    <source>
        <dbReference type="SMART" id="SM00822"/>
    </source>
</evidence>
<dbReference type="PROSITE" id="PS00061">
    <property type="entry name" value="ADH_SHORT"/>
    <property type="match status" value="1"/>
</dbReference>
<dbReference type="EMBL" id="JBFOCI010000002">
    <property type="protein sequence ID" value="MEW9805672.1"/>
    <property type="molecule type" value="Genomic_DNA"/>
</dbReference>
<keyword evidence="2 4" id="KW-0560">Oxidoreductase</keyword>
<accession>A0ABV3QZC4</accession>
<feature type="domain" description="Ketoreductase" evidence="3">
    <location>
        <begin position="15"/>
        <end position="202"/>
    </location>
</feature>
<comment type="similarity">
    <text evidence="1">Belongs to the short-chain dehydrogenases/reductases (SDR) family.</text>
</comment>
<proteinExistence type="inferred from homology"/>
<dbReference type="InterPro" id="IPR057326">
    <property type="entry name" value="KR_dom"/>
</dbReference>
<evidence type="ECO:0000256" key="2">
    <source>
        <dbReference type="ARBA" id="ARBA00023002"/>
    </source>
</evidence>
<sequence>MQNERATIDERMKGSLAVVTGAARGQGLEEARLFARHGAKVILADVLETDGEAAAAAMRADGLDVRFQRLDVTDAAQWEAIVTTAREWAGRIDVLVNNAGIIRRKTIAQSTIEDWSAVIGVNLTGAFLGIKAVAPLMAAGGGGAIVNISSNSGFSGHPDPAYTASKWGLRGLARSAALEFASARIRVNSVCPGLVVTDLNRNAPHLKSMLDLTPAGRAVEVSEVASLVYFLASDDAAMITGEDVVIDGGFVMGAAYRKTALDAGSYS</sequence>
<dbReference type="PRINTS" id="PR00081">
    <property type="entry name" value="GDHRDH"/>
</dbReference>
<dbReference type="SMART" id="SM00822">
    <property type="entry name" value="PKS_KR"/>
    <property type="match status" value="1"/>
</dbReference>
<dbReference type="EC" id="1.1.1.-" evidence="4"/>